<accession>A0A3D8QGV2</accession>
<reference evidence="6 7" key="1">
    <citation type="journal article" date="2018" name="IMA Fungus">
        <title>IMA Genome-F 9: Draft genome sequence of Annulohypoxylon stygium, Aspergillus mulundensis, Berkeleyomyces basicola (syn. Thielaviopsis basicola), Ceratocystis smalleyi, two Cercospora beticola strains, Coleophoma cylindrospora, Fusarium fracticaudum, Phialophora cf. hyalina, and Morchella septimelata.</title>
        <authorList>
            <person name="Wingfield B.D."/>
            <person name="Bills G.F."/>
            <person name="Dong Y."/>
            <person name="Huang W."/>
            <person name="Nel W.J."/>
            <person name="Swalarsk-Parry B.S."/>
            <person name="Vaghefi N."/>
            <person name="Wilken P.M."/>
            <person name="An Z."/>
            <person name="de Beer Z.W."/>
            <person name="De Vos L."/>
            <person name="Chen L."/>
            <person name="Duong T.A."/>
            <person name="Gao Y."/>
            <person name="Hammerbacher A."/>
            <person name="Kikkert J.R."/>
            <person name="Li Y."/>
            <person name="Li H."/>
            <person name="Li K."/>
            <person name="Li Q."/>
            <person name="Liu X."/>
            <person name="Ma X."/>
            <person name="Naidoo K."/>
            <person name="Pethybridge S.J."/>
            <person name="Sun J."/>
            <person name="Steenkamp E.T."/>
            <person name="van der Nest M.A."/>
            <person name="van Wyk S."/>
            <person name="Wingfield M.J."/>
            <person name="Xiong C."/>
            <person name="Yue Q."/>
            <person name="Zhang X."/>
        </authorList>
    </citation>
    <scope>NUCLEOTIDE SEQUENCE [LARGE SCALE GENOMIC DNA]</scope>
    <source>
        <strain evidence="6 7">BP6252</strain>
    </source>
</reference>
<dbReference type="GO" id="GO:0005634">
    <property type="term" value="C:nucleus"/>
    <property type="evidence" value="ECO:0007669"/>
    <property type="project" value="TreeGrafter"/>
</dbReference>
<comment type="subunit">
    <text evidence="3">Interacts with ODC and thereby sterically blocks ODC homodimerization.</text>
</comment>
<dbReference type="InterPro" id="IPR016181">
    <property type="entry name" value="Acyl_CoA_acyltransferase"/>
</dbReference>
<gene>
    <name evidence="6" type="ORF">BP6252_12392</name>
</gene>
<dbReference type="EMBL" id="PDLM01000015">
    <property type="protein sequence ID" value="RDW61009.1"/>
    <property type="molecule type" value="Genomic_DNA"/>
</dbReference>
<proteinExistence type="inferred from homology"/>
<evidence type="ECO:0000256" key="3">
    <source>
        <dbReference type="ARBA" id="ARBA00011486"/>
    </source>
</evidence>
<dbReference type="AlphaFoldDB" id="A0A3D8QGV2"/>
<dbReference type="GO" id="GO:0045732">
    <property type="term" value="P:positive regulation of protein catabolic process"/>
    <property type="evidence" value="ECO:0007669"/>
    <property type="project" value="TreeGrafter"/>
</dbReference>
<comment type="function">
    <text evidence="1">Ornithine decarboxylase (ODC) antizyme protein that negatively regulates ODC activity and intracellular polyamine biosynthesis in response to increased intracellular polyamine levels. Binds to ODC monomers, inhibiting the assembly of the functional ODC homodimer, and targets the monomers for ubiquitin-independent proteolytic destruction by the 26S proteasome.</text>
</comment>
<dbReference type="STRING" id="1849047.A0A3D8QGV2"/>
<protein>
    <recommendedName>
        <fullName evidence="4">Ornithine decarboxylase antizyme</fullName>
    </recommendedName>
</protein>
<dbReference type="OrthoDB" id="5959761at2759"/>
<evidence type="ECO:0000256" key="2">
    <source>
        <dbReference type="ARBA" id="ARBA00008796"/>
    </source>
</evidence>
<evidence type="ECO:0000256" key="1">
    <source>
        <dbReference type="ARBA" id="ARBA00002307"/>
    </source>
</evidence>
<dbReference type="Pfam" id="PF02100">
    <property type="entry name" value="ODC_AZ"/>
    <property type="match status" value="1"/>
</dbReference>
<evidence type="ECO:0000256" key="5">
    <source>
        <dbReference type="ARBA" id="ARBA00022758"/>
    </source>
</evidence>
<dbReference type="InterPro" id="IPR038581">
    <property type="entry name" value="ODC_AZ_sf"/>
</dbReference>
<dbReference type="InterPro" id="IPR002993">
    <property type="entry name" value="ODC_AZ"/>
</dbReference>
<evidence type="ECO:0000313" key="6">
    <source>
        <dbReference type="EMBL" id="RDW61009.1"/>
    </source>
</evidence>
<sequence length="267" mass="29101">MAPSKNNSHSSNCNGENVKANILASCYIVDTSSRLTGFHYSTTGAGGANPRLAAITSANEVALQRKSTTQKRDIDGMTRQGRKEGAACHIREECERLFCETMKSVFLGEGRAGGNGSIVMGANAHSPPDERLNVYDNGYFGSSKTGQHIDAWLEIWDYAGGCSFRGFVGGNGEEKSLFAFFDEGVVGRDLKQGQVIHALLMALLELADEVFACSQVVICLDRSLPKLDSKAFMKSLRWVGFELTTLDHWAKAMDVTSENWLLLGMEV</sequence>
<evidence type="ECO:0000313" key="7">
    <source>
        <dbReference type="Proteomes" id="UP000256645"/>
    </source>
</evidence>
<evidence type="ECO:0000256" key="4">
    <source>
        <dbReference type="ARBA" id="ARBA00017712"/>
    </source>
</evidence>
<keyword evidence="5" id="KW-0688">Ribosomal frameshifting</keyword>
<dbReference type="PANTHER" id="PTHR10279">
    <property type="entry name" value="ORNITHINE DECARBOXYLASE ANTIZYME"/>
    <property type="match status" value="1"/>
</dbReference>
<comment type="caution">
    <text evidence="6">The sequence shown here is derived from an EMBL/GenBank/DDBJ whole genome shotgun (WGS) entry which is preliminary data.</text>
</comment>
<dbReference type="GO" id="GO:0005737">
    <property type="term" value="C:cytoplasm"/>
    <property type="evidence" value="ECO:0007669"/>
    <property type="project" value="TreeGrafter"/>
</dbReference>
<dbReference type="SUPFAM" id="SSF55729">
    <property type="entry name" value="Acyl-CoA N-acyltransferases (Nat)"/>
    <property type="match status" value="1"/>
</dbReference>
<dbReference type="PANTHER" id="PTHR10279:SF10">
    <property type="entry name" value="ORNITHINE DECARBOXYLASE ANTIZYME"/>
    <property type="match status" value="1"/>
</dbReference>
<dbReference type="GO" id="GO:0008073">
    <property type="term" value="F:ornithine decarboxylase inhibitor activity"/>
    <property type="evidence" value="ECO:0007669"/>
    <property type="project" value="InterPro"/>
</dbReference>
<name>A0A3D8QGV2_9HELO</name>
<organism evidence="6 7">
    <name type="scientific">Coleophoma cylindrospora</name>
    <dbReference type="NCBI Taxonomy" id="1849047"/>
    <lineage>
        <taxon>Eukaryota</taxon>
        <taxon>Fungi</taxon>
        <taxon>Dikarya</taxon>
        <taxon>Ascomycota</taxon>
        <taxon>Pezizomycotina</taxon>
        <taxon>Leotiomycetes</taxon>
        <taxon>Helotiales</taxon>
        <taxon>Dermateaceae</taxon>
        <taxon>Coleophoma</taxon>
    </lineage>
</organism>
<keyword evidence="7" id="KW-1185">Reference proteome</keyword>
<comment type="similarity">
    <text evidence="2">Belongs to the ODC antizyme family.</text>
</comment>
<dbReference type="Gene3D" id="3.40.630.60">
    <property type="match status" value="1"/>
</dbReference>
<dbReference type="GO" id="GO:0075523">
    <property type="term" value="P:viral translational frameshifting"/>
    <property type="evidence" value="ECO:0007669"/>
    <property type="project" value="UniProtKB-KW"/>
</dbReference>
<dbReference type="Proteomes" id="UP000256645">
    <property type="component" value="Unassembled WGS sequence"/>
</dbReference>